<dbReference type="Pfam" id="PF03110">
    <property type="entry name" value="SBP"/>
    <property type="match status" value="1"/>
</dbReference>
<dbReference type="FunCoup" id="A0A7J7CS51">
    <property type="interactions" value="2698"/>
</dbReference>
<dbReference type="SUPFAM" id="SSF103612">
    <property type="entry name" value="SBT domain"/>
    <property type="match status" value="1"/>
</dbReference>
<dbReference type="GO" id="GO:0008270">
    <property type="term" value="F:zinc ion binding"/>
    <property type="evidence" value="ECO:0007669"/>
    <property type="project" value="UniProtKB-KW"/>
</dbReference>
<sequence length="802" mass="90041">MEPPTSQLPQGLRDPELHQMEINPSVVDDPSVLWDWNDLLDFNVDDQLAITFDALENPAMPPQIPVENPVQDRVRKRDPRLICPNFLAGRVPCACPEIDAMLQEEEEEKGTTGKKRARMTRTEPNVARCQVPGCEADISELKGYHRRHRVCLRCANATCVSLDGQSKRYCQQCGKFHLLSDFDEGKRSCRRKLERHNNRRRRKPCESRFDKQLHGEMQTDDVEGDGEPEKDTSCMNSQATEKETFFESEDGHMYSLHSTPNLEHKNSDSGVSAVVSGEAQMDGGKDDSKFSHSPSNYDTKSAYSSMCPTGRISFKLYDWNPAEFPRRLRHQIFQWLANMPVELEGYIRPGCTILTVFVAMPNYMWVKLFEDPISYVRDFVAPGMMLSGKGFIIVHLNNMVFRVMKGLDGTSVMKVNVKGRAPRLHHVHPICFEAGKPIEFVACGSNLFEPKSRFLVSFAGNYLPNDYSVASPHGQSEGDKPCHFGHQLCKIHIRLTEPNHFGPAFIEVENESGLSNFIPLLIGDKETCLELKTIEQRFDESFFSERSHCSSGVSVWDNCEVSAERQNTFSEIVLDIAWLLKEPASEYLQQSTTSQIQRLNRLLDFLICNESTIILAKVLQNLKIAVNDRKISGSFNGTIGADMMLLQKHMDYASDLLCQNICGSDGLVLRSEQAVTKLDCISGSCLQSDSVSIVPTTNQDLEVQSTCNLGVTTKSSSTNKNEEALPFLTRDVMSMKLKKKWLSRSYSGVFRSPVLGSRSAIFIIATAAVCCGLCAVIFHPEKLIELGGTCFLTSKHSLSTLH</sequence>
<dbReference type="InterPro" id="IPR044817">
    <property type="entry name" value="SBP-like"/>
</dbReference>
<name>A0A7J7CS51_TRIWF</name>
<evidence type="ECO:0000256" key="5">
    <source>
        <dbReference type="SAM" id="MobiDB-lite"/>
    </source>
</evidence>
<dbReference type="InterPro" id="IPR004333">
    <property type="entry name" value="SBP_dom"/>
</dbReference>
<dbReference type="Gene3D" id="4.10.1100.10">
    <property type="entry name" value="Transcription factor, SBP-box domain"/>
    <property type="match status" value="1"/>
</dbReference>
<feature type="region of interest" description="Disordered" evidence="5">
    <location>
        <begin position="195"/>
        <end position="236"/>
    </location>
</feature>
<evidence type="ECO:0000256" key="1">
    <source>
        <dbReference type="ARBA" id="ARBA00022723"/>
    </source>
</evidence>
<accession>A0A7J7CS51</accession>
<dbReference type="EMBL" id="JAAARO010000014">
    <property type="protein sequence ID" value="KAF5736910.1"/>
    <property type="molecule type" value="Genomic_DNA"/>
</dbReference>
<keyword evidence="2 4" id="KW-0863">Zinc-finger</keyword>
<feature type="compositionally biased region" description="Basic and acidic residues" evidence="5">
    <location>
        <begin position="204"/>
        <end position="214"/>
    </location>
</feature>
<evidence type="ECO:0000259" key="6">
    <source>
        <dbReference type="PROSITE" id="PS51141"/>
    </source>
</evidence>
<dbReference type="InParanoid" id="A0A7J7CS51"/>
<gene>
    <name evidence="7" type="ORF">HS088_TW14G01065</name>
</gene>
<protein>
    <recommendedName>
        <fullName evidence="6">SBP-type domain-containing protein</fullName>
    </recommendedName>
</protein>
<evidence type="ECO:0000313" key="7">
    <source>
        <dbReference type="EMBL" id="KAF5736910.1"/>
    </source>
</evidence>
<keyword evidence="1" id="KW-0479">Metal-binding</keyword>
<dbReference type="PANTHER" id="PTHR31251:SF108">
    <property type="entry name" value="SQUAMOSA PROMOTER-BINDING-LIKE PROTEIN 7"/>
    <property type="match status" value="1"/>
</dbReference>
<reference evidence="7 8" key="1">
    <citation type="journal article" date="2020" name="Nat. Commun.">
        <title>Genome of Tripterygium wilfordii and identification of cytochrome P450 involved in triptolide biosynthesis.</title>
        <authorList>
            <person name="Tu L."/>
            <person name="Su P."/>
            <person name="Zhang Z."/>
            <person name="Gao L."/>
            <person name="Wang J."/>
            <person name="Hu T."/>
            <person name="Zhou J."/>
            <person name="Zhang Y."/>
            <person name="Zhao Y."/>
            <person name="Liu Y."/>
            <person name="Song Y."/>
            <person name="Tong Y."/>
            <person name="Lu Y."/>
            <person name="Yang J."/>
            <person name="Xu C."/>
            <person name="Jia M."/>
            <person name="Peters R.J."/>
            <person name="Huang L."/>
            <person name="Gao W."/>
        </authorList>
    </citation>
    <scope>NUCLEOTIDE SEQUENCE [LARGE SCALE GENOMIC DNA]</scope>
    <source>
        <strain evidence="8">cv. XIE 37</strain>
        <tissue evidence="7">Leaf</tissue>
    </source>
</reference>
<organism evidence="7 8">
    <name type="scientific">Tripterygium wilfordii</name>
    <name type="common">Thunder God vine</name>
    <dbReference type="NCBI Taxonomy" id="458696"/>
    <lineage>
        <taxon>Eukaryota</taxon>
        <taxon>Viridiplantae</taxon>
        <taxon>Streptophyta</taxon>
        <taxon>Embryophyta</taxon>
        <taxon>Tracheophyta</taxon>
        <taxon>Spermatophyta</taxon>
        <taxon>Magnoliopsida</taxon>
        <taxon>eudicotyledons</taxon>
        <taxon>Gunneridae</taxon>
        <taxon>Pentapetalae</taxon>
        <taxon>rosids</taxon>
        <taxon>fabids</taxon>
        <taxon>Celastrales</taxon>
        <taxon>Celastraceae</taxon>
        <taxon>Tripterygium</taxon>
    </lineage>
</organism>
<dbReference type="Pfam" id="PF26102">
    <property type="entry name" value="Ig_SPL7"/>
    <property type="match status" value="1"/>
</dbReference>
<dbReference type="GO" id="GO:0003677">
    <property type="term" value="F:DNA binding"/>
    <property type="evidence" value="ECO:0007669"/>
    <property type="project" value="InterPro"/>
</dbReference>
<dbReference type="PANTHER" id="PTHR31251">
    <property type="entry name" value="SQUAMOSA PROMOTER-BINDING-LIKE PROTEIN 4"/>
    <property type="match status" value="1"/>
</dbReference>
<evidence type="ECO:0000256" key="4">
    <source>
        <dbReference type="PROSITE-ProRule" id="PRU00470"/>
    </source>
</evidence>
<proteinExistence type="predicted"/>
<dbReference type="PROSITE" id="PS51141">
    <property type="entry name" value="ZF_SBP"/>
    <property type="match status" value="1"/>
</dbReference>
<evidence type="ECO:0000313" key="8">
    <source>
        <dbReference type="Proteomes" id="UP000593562"/>
    </source>
</evidence>
<keyword evidence="3" id="KW-0862">Zinc</keyword>
<dbReference type="GO" id="GO:0005634">
    <property type="term" value="C:nucleus"/>
    <property type="evidence" value="ECO:0007669"/>
    <property type="project" value="InterPro"/>
</dbReference>
<dbReference type="AlphaFoldDB" id="A0A7J7CS51"/>
<dbReference type="Proteomes" id="UP000593562">
    <property type="component" value="Unassembled WGS sequence"/>
</dbReference>
<evidence type="ECO:0000256" key="2">
    <source>
        <dbReference type="ARBA" id="ARBA00022771"/>
    </source>
</evidence>
<feature type="domain" description="SBP-type" evidence="6">
    <location>
        <begin position="126"/>
        <end position="203"/>
    </location>
</feature>
<feature type="region of interest" description="Disordered" evidence="5">
    <location>
        <begin position="278"/>
        <end position="297"/>
    </location>
</feature>
<evidence type="ECO:0000256" key="3">
    <source>
        <dbReference type="ARBA" id="ARBA00022833"/>
    </source>
</evidence>
<keyword evidence="8" id="KW-1185">Reference proteome</keyword>
<dbReference type="InterPro" id="IPR036893">
    <property type="entry name" value="SBP_sf"/>
</dbReference>
<comment type="caution">
    <text evidence="7">The sequence shown here is derived from an EMBL/GenBank/DDBJ whole genome shotgun (WGS) entry which is preliminary data.</text>
</comment>